<dbReference type="Proteomes" id="UP000283269">
    <property type="component" value="Unassembled WGS sequence"/>
</dbReference>
<dbReference type="OrthoDB" id="2690792at2759"/>
<evidence type="ECO:0000313" key="2">
    <source>
        <dbReference type="Proteomes" id="UP000283269"/>
    </source>
</evidence>
<organism evidence="1 2">
    <name type="scientific">Psilocybe cyanescens</name>
    <dbReference type="NCBI Taxonomy" id="93625"/>
    <lineage>
        <taxon>Eukaryota</taxon>
        <taxon>Fungi</taxon>
        <taxon>Dikarya</taxon>
        <taxon>Basidiomycota</taxon>
        <taxon>Agaricomycotina</taxon>
        <taxon>Agaricomycetes</taxon>
        <taxon>Agaricomycetidae</taxon>
        <taxon>Agaricales</taxon>
        <taxon>Agaricineae</taxon>
        <taxon>Strophariaceae</taxon>
        <taxon>Psilocybe</taxon>
    </lineage>
</organism>
<reference evidence="1 2" key="1">
    <citation type="journal article" date="2018" name="Evol. Lett.">
        <title>Horizontal gene cluster transfer increased hallucinogenic mushroom diversity.</title>
        <authorList>
            <person name="Reynolds H.T."/>
            <person name="Vijayakumar V."/>
            <person name="Gluck-Thaler E."/>
            <person name="Korotkin H.B."/>
            <person name="Matheny P.B."/>
            <person name="Slot J.C."/>
        </authorList>
    </citation>
    <scope>NUCLEOTIDE SEQUENCE [LARGE SCALE GENOMIC DNA]</scope>
    <source>
        <strain evidence="1 2">2631</strain>
    </source>
</reference>
<protein>
    <submittedName>
        <fullName evidence="1">Uncharacterized protein</fullName>
    </submittedName>
</protein>
<proteinExistence type="predicted"/>
<name>A0A409X500_PSICY</name>
<dbReference type="EMBL" id="NHYD01002620">
    <property type="protein sequence ID" value="PPQ85845.1"/>
    <property type="molecule type" value="Genomic_DNA"/>
</dbReference>
<keyword evidence="2" id="KW-1185">Reference proteome</keyword>
<dbReference type="InParanoid" id="A0A409X500"/>
<dbReference type="AlphaFoldDB" id="A0A409X500"/>
<comment type="caution">
    <text evidence="1">The sequence shown here is derived from an EMBL/GenBank/DDBJ whole genome shotgun (WGS) entry which is preliminary data.</text>
</comment>
<accession>A0A409X500</accession>
<evidence type="ECO:0000313" key="1">
    <source>
        <dbReference type="EMBL" id="PPQ85845.1"/>
    </source>
</evidence>
<sequence>MESISAPPNAGVRPLAWQSLTFNPVGLYDLCRRLGFPSNPAIFSSFRQRFDTADVAWFTPGLASLPCNEIGEDDFYPDFLDLRSNTPRGNDGTDVRNALRRRVKELTFDSAAMWDRMFGGTTLVIHVDGTTRPGSPRRPEFVKTNVYFPGHLLRLNDAQRYSDTISDMVQRFIIDIGLPTIERYERCAKRHWPLTGGRIIPLPYPQQGTQPPAVPPNSSTFVYHGRPSILIVDSDSDDDFAVLTSRN</sequence>
<gene>
    <name evidence="1" type="ORF">CVT25_003476</name>
</gene>